<dbReference type="InterPro" id="IPR004513">
    <property type="entry name" value="FtsX"/>
</dbReference>
<gene>
    <name evidence="2" type="ORF">SAMN04488526_2876</name>
</gene>
<keyword evidence="2" id="KW-0132">Cell division</keyword>
<sequence>MRRLQALLDAMWGDRQADRVVPPTGHTVWLTVLTSGAMAFLAVFALALSLATGRLAERWGDSLAQASTIRVSAPAEQADAQVEAVMAILVTTPGIADARALDPAEQAALLEPWLGPDLPLDTIPLPRLIEVTSDGSLDAEGLRLRLTAEVPGAVYDDHTRWREPLVAAADRLRALGWTALALIAGTLAAMVTLAAQSALAANRQVIRVLRLVGARDVYVARAFTRRFTLRAALGATLGAASGGLAVAFLPAADAAGGFLTGLGFQGAGWLLLPLIPIFAGGVAFLATRSAAFRALARFE</sequence>
<reference evidence="2 3" key="1">
    <citation type="submission" date="2016-10" db="EMBL/GenBank/DDBJ databases">
        <authorList>
            <person name="de Groot N.N."/>
        </authorList>
    </citation>
    <scope>NUCLEOTIDE SEQUENCE [LARGE SCALE GENOMIC DNA]</scope>
    <source>
        <strain evidence="2 3">DSM 14858</strain>
    </source>
</reference>
<feature type="transmembrane region" description="Helical" evidence="1">
    <location>
        <begin position="28"/>
        <end position="51"/>
    </location>
</feature>
<feature type="transmembrane region" description="Helical" evidence="1">
    <location>
        <begin position="269"/>
        <end position="287"/>
    </location>
</feature>
<keyword evidence="1" id="KW-1133">Transmembrane helix</keyword>
<dbReference type="STRING" id="188906.SAMN04488526_2876"/>
<keyword evidence="2" id="KW-0131">Cell cycle</keyword>
<dbReference type="PANTHER" id="PTHR47755">
    <property type="entry name" value="CELL DIVISION PROTEIN FTSX"/>
    <property type="match status" value="1"/>
</dbReference>
<organism evidence="2 3">
    <name type="scientific">Jannaschia helgolandensis</name>
    <dbReference type="NCBI Taxonomy" id="188906"/>
    <lineage>
        <taxon>Bacteria</taxon>
        <taxon>Pseudomonadati</taxon>
        <taxon>Pseudomonadota</taxon>
        <taxon>Alphaproteobacteria</taxon>
        <taxon>Rhodobacterales</taxon>
        <taxon>Roseobacteraceae</taxon>
        <taxon>Jannaschia</taxon>
    </lineage>
</organism>
<evidence type="ECO:0000256" key="1">
    <source>
        <dbReference type="SAM" id="Phobius"/>
    </source>
</evidence>
<dbReference type="GO" id="GO:0032153">
    <property type="term" value="C:cell division site"/>
    <property type="evidence" value="ECO:0007669"/>
    <property type="project" value="TreeGrafter"/>
</dbReference>
<dbReference type="EMBL" id="FNZQ01000006">
    <property type="protein sequence ID" value="SEL53122.1"/>
    <property type="molecule type" value="Genomic_DNA"/>
</dbReference>
<dbReference type="GO" id="GO:0016020">
    <property type="term" value="C:membrane"/>
    <property type="evidence" value="ECO:0007669"/>
    <property type="project" value="InterPro"/>
</dbReference>
<feature type="transmembrane region" description="Helical" evidence="1">
    <location>
        <begin position="231"/>
        <end position="249"/>
    </location>
</feature>
<name>A0A1H7QYY9_9RHOB</name>
<keyword evidence="3" id="KW-1185">Reference proteome</keyword>
<proteinExistence type="predicted"/>
<evidence type="ECO:0000313" key="3">
    <source>
        <dbReference type="Proteomes" id="UP000199283"/>
    </source>
</evidence>
<keyword evidence="1" id="KW-0812">Transmembrane</keyword>
<evidence type="ECO:0000313" key="2">
    <source>
        <dbReference type="EMBL" id="SEL53122.1"/>
    </source>
</evidence>
<dbReference type="PANTHER" id="PTHR47755:SF1">
    <property type="entry name" value="CELL DIVISION PROTEIN FTSX"/>
    <property type="match status" value="1"/>
</dbReference>
<keyword evidence="1" id="KW-0472">Membrane</keyword>
<protein>
    <submittedName>
        <fullName evidence="2">Cell division transport system permease protein</fullName>
    </submittedName>
</protein>
<dbReference type="Proteomes" id="UP000199283">
    <property type="component" value="Unassembled WGS sequence"/>
</dbReference>
<accession>A0A1H7QYY9</accession>
<dbReference type="AlphaFoldDB" id="A0A1H7QYY9"/>
<dbReference type="GO" id="GO:0051301">
    <property type="term" value="P:cell division"/>
    <property type="evidence" value="ECO:0007669"/>
    <property type="project" value="UniProtKB-KW"/>
</dbReference>